<evidence type="ECO:0000256" key="4">
    <source>
        <dbReference type="ARBA" id="ARBA00023002"/>
    </source>
</evidence>
<evidence type="ECO:0000259" key="5">
    <source>
        <dbReference type="Pfam" id="PF07992"/>
    </source>
</evidence>
<name>C7T589_PSEPU</name>
<dbReference type="Gene3D" id="3.50.50.60">
    <property type="entry name" value="FAD/NAD(P)-binding domain"/>
    <property type="match status" value="2"/>
</dbReference>
<dbReference type="PANTHER" id="PTHR43557">
    <property type="entry name" value="APOPTOSIS-INDUCING FACTOR 1"/>
    <property type="match status" value="1"/>
</dbReference>
<dbReference type="InterPro" id="IPR036188">
    <property type="entry name" value="FAD/NAD-bd_sf"/>
</dbReference>
<feature type="domain" description="Reductase C-terminal" evidence="6">
    <location>
        <begin position="367"/>
        <end position="450"/>
    </location>
</feature>
<accession>C7T589</accession>
<dbReference type="InterPro" id="IPR028202">
    <property type="entry name" value="Reductase_C"/>
</dbReference>
<evidence type="ECO:0000256" key="2">
    <source>
        <dbReference type="ARBA" id="ARBA00022630"/>
    </source>
</evidence>
<keyword evidence="2" id="KW-0285">Flavoprotein</keyword>
<evidence type="ECO:0000313" key="7">
    <source>
        <dbReference type="EMBL" id="ACU65289.1"/>
    </source>
</evidence>
<comment type="cofactor">
    <cofactor evidence="1">
        <name>FAD</name>
        <dbReference type="ChEBI" id="CHEBI:57692"/>
    </cofactor>
</comment>
<geneLocation type="plasmid" evidence="7">
    <name>pW2</name>
</geneLocation>
<keyword evidence="7" id="KW-0614">Plasmid</keyword>
<keyword evidence="3" id="KW-0274">FAD</keyword>
<dbReference type="Pfam" id="PF14759">
    <property type="entry name" value="Reductase_C"/>
    <property type="match status" value="1"/>
</dbReference>
<dbReference type="EMBL" id="FJ948173">
    <property type="protein sequence ID" value="ACU65289.1"/>
    <property type="molecule type" value="Genomic_DNA"/>
</dbReference>
<dbReference type="AlphaFoldDB" id="C7T589"/>
<reference evidence="7" key="1">
    <citation type="submission" date="2009-04" db="EMBL/GenBank/DDBJ databases">
        <title>Degradation of BPA by Pseudomonas putida W2 and sequencing and analysis of the corresponding plasmid.</title>
        <authorList>
            <person name="Jia L."/>
            <person name="Li J."/>
            <person name="Wang X."/>
        </authorList>
    </citation>
    <scope>NUCLEOTIDE SEQUENCE</scope>
    <source>
        <strain evidence="7">W2</strain>
        <plasmid evidence="7">pW2</plasmid>
    </source>
</reference>
<dbReference type="InterPro" id="IPR023753">
    <property type="entry name" value="FAD/NAD-binding_dom"/>
</dbReference>
<dbReference type="SUPFAM" id="SSF51905">
    <property type="entry name" value="FAD/NAD(P)-binding domain"/>
    <property type="match status" value="2"/>
</dbReference>
<keyword evidence="4" id="KW-0560">Oxidoreductase</keyword>
<dbReference type="Pfam" id="PF07992">
    <property type="entry name" value="Pyr_redox_2"/>
    <property type="match status" value="1"/>
</dbReference>
<dbReference type="GO" id="GO:0016651">
    <property type="term" value="F:oxidoreductase activity, acting on NAD(P)H"/>
    <property type="evidence" value="ECO:0007669"/>
    <property type="project" value="TreeGrafter"/>
</dbReference>
<dbReference type="SUPFAM" id="SSF55424">
    <property type="entry name" value="FAD/NAD-linked reductases, dimerisation (C-terminal) domain"/>
    <property type="match status" value="1"/>
</dbReference>
<feature type="domain" description="FAD/NAD(P)-binding" evidence="5">
    <location>
        <begin position="52"/>
        <end position="348"/>
    </location>
</feature>
<organism evidence="7">
    <name type="scientific">Pseudomonas putida</name>
    <name type="common">Arthrobacter siderocapsulatus</name>
    <dbReference type="NCBI Taxonomy" id="303"/>
    <lineage>
        <taxon>Bacteria</taxon>
        <taxon>Pseudomonadati</taxon>
        <taxon>Pseudomonadota</taxon>
        <taxon>Gammaproteobacteria</taxon>
        <taxon>Pseudomonadales</taxon>
        <taxon>Pseudomonadaceae</taxon>
        <taxon>Pseudomonas</taxon>
    </lineage>
</organism>
<dbReference type="GO" id="GO:0005737">
    <property type="term" value="C:cytoplasm"/>
    <property type="evidence" value="ECO:0007669"/>
    <property type="project" value="TreeGrafter"/>
</dbReference>
<dbReference type="PANTHER" id="PTHR43557:SF2">
    <property type="entry name" value="RIESKE DOMAIN-CONTAINING PROTEIN-RELATED"/>
    <property type="match status" value="1"/>
</dbReference>
<dbReference type="InterPro" id="IPR050446">
    <property type="entry name" value="FAD-oxidoreductase/Apoptosis"/>
</dbReference>
<dbReference type="InterPro" id="IPR016156">
    <property type="entry name" value="FAD/NAD-linked_Rdtase_dimer_sf"/>
</dbReference>
<protein>
    <submittedName>
        <fullName evidence="7">Putative ferredoxin reductase</fullName>
    </submittedName>
</protein>
<evidence type="ECO:0000256" key="3">
    <source>
        <dbReference type="ARBA" id="ARBA00022827"/>
    </source>
</evidence>
<evidence type="ECO:0000256" key="1">
    <source>
        <dbReference type="ARBA" id="ARBA00001974"/>
    </source>
</evidence>
<sequence length="453" mass="48940">MFVRRRGPDVHGLVAARARQFAERRKGNPGLHQRKRPQSHYVNLKDDPVVKNIVVVGGGHAAAQFCASVLEAGQPVKLTLITEEGYLPYQRPPLSKTFIKDENPQPAWLRPGSFYADNGINVHVNTCVTAIDREVQQVTVNSGDTFPYDVLVLATGTRARMLPLFEGEFSNVFTLRTIDDAQRLRDQIGAANNVLVFGGGFIGLELAATASALGKQVTVLEAADRLLGRSASPEISDYLLRTHRANGIAIELECRADRLETADGVVKGAWVGDRFFAADVVVVGVGAVPNVELAQDAGLDCDNGIVVNEFMQTSDPAVYAIGDCTVFPSAMLGRRVRLESVQNANDQARCAARSILGDPSAYSAMPWFWSDQGATRIQIAGVPDAHHERAVRGNPADGKFSVLYFDGDRLTCAESINSPADHLASRRLIADKVVVDRAQALDTSVALKTLGLA</sequence>
<dbReference type="PRINTS" id="PR00368">
    <property type="entry name" value="FADPNR"/>
</dbReference>
<dbReference type="Gene3D" id="3.30.390.30">
    <property type="match status" value="1"/>
</dbReference>
<proteinExistence type="predicted"/>
<evidence type="ECO:0000259" key="6">
    <source>
        <dbReference type="Pfam" id="PF14759"/>
    </source>
</evidence>
<dbReference type="PRINTS" id="PR00411">
    <property type="entry name" value="PNDRDTASEI"/>
</dbReference>